<protein>
    <recommendedName>
        <fullName evidence="1">Borealin N-terminal domain-containing protein</fullName>
    </recommendedName>
</protein>
<dbReference type="OrthoDB" id="2368626at2759"/>
<dbReference type="Proteomes" id="UP000093000">
    <property type="component" value="Unassembled WGS sequence"/>
</dbReference>
<gene>
    <name evidence="2" type="ORF">A0J61_03099</name>
</gene>
<organism evidence="2 3">
    <name type="scientific">Choanephora cucurbitarum</name>
    <dbReference type="NCBI Taxonomy" id="101091"/>
    <lineage>
        <taxon>Eukaryota</taxon>
        <taxon>Fungi</taxon>
        <taxon>Fungi incertae sedis</taxon>
        <taxon>Mucoromycota</taxon>
        <taxon>Mucoromycotina</taxon>
        <taxon>Mucoromycetes</taxon>
        <taxon>Mucorales</taxon>
        <taxon>Mucorineae</taxon>
        <taxon>Choanephoraceae</taxon>
        <taxon>Choanephoroideae</taxon>
        <taxon>Choanephora</taxon>
    </lineage>
</organism>
<evidence type="ECO:0000259" key="1">
    <source>
        <dbReference type="Pfam" id="PF10444"/>
    </source>
</evidence>
<name>A0A1C7NI96_9FUNG</name>
<keyword evidence="3" id="KW-1185">Reference proteome</keyword>
<dbReference type="EMBL" id="LUGH01000127">
    <property type="protein sequence ID" value="OBZ88852.1"/>
    <property type="molecule type" value="Genomic_DNA"/>
</dbReference>
<evidence type="ECO:0000313" key="2">
    <source>
        <dbReference type="EMBL" id="OBZ88852.1"/>
    </source>
</evidence>
<reference evidence="2 3" key="1">
    <citation type="submission" date="2016-03" db="EMBL/GenBank/DDBJ databases">
        <title>Choanephora cucurbitarum.</title>
        <authorList>
            <person name="Min B."/>
            <person name="Park H."/>
            <person name="Park J.-H."/>
            <person name="Shin H.-D."/>
            <person name="Choi I.-G."/>
        </authorList>
    </citation>
    <scope>NUCLEOTIDE SEQUENCE [LARGE SCALE GENOMIC DNA]</scope>
    <source>
        <strain evidence="2 3">KUS-F28377</strain>
    </source>
</reference>
<feature type="domain" description="Borealin N-terminal" evidence="1">
    <location>
        <begin position="22"/>
        <end position="76"/>
    </location>
</feature>
<comment type="caution">
    <text evidence="2">The sequence shown here is derived from an EMBL/GenBank/DDBJ whole genome shotgun (WGS) entry which is preliminary data.</text>
</comment>
<accession>A0A1C7NI96</accession>
<dbReference type="InParanoid" id="A0A1C7NI96"/>
<proteinExistence type="predicted"/>
<dbReference type="AlphaFoldDB" id="A0A1C7NI96"/>
<evidence type="ECO:0000313" key="3">
    <source>
        <dbReference type="Proteomes" id="UP000093000"/>
    </source>
</evidence>
<dbReference type="Pfam" id="PF10444">
    <property type="entry name" value="Nbl1_Borealin_N"/>
    <property type="match status" value="1"/>
</dbReference>
<sequence length="195" mass="22418">MIVKSNYKTTIATSQSASADELDEAIKILEEETTRRIEDIQQQVEFMCESIRAQGNTYINTIIKPVRELTVSEFCETFGADIQTFLDKKKEQTQNPTSNQFPHIDEGEKAALAKDTIKPFELHINKDHVSKLSLRLDPNWSSVANPEDYKLTVPSDIQQQLNQAQKERIVQQIQAFKDQLDLLQKNFLCTNQMQQ</sequence>
<dbReference type="InterPro" id="IPR018851">
    <property type="entry name" value="Borealin_N"/>
</dbReference>